<accession>K6YML1</accession>
<organism evidence="2 3">
    <name type="scientific">Paraglaciecola arctica BSs20135</name>
    <dbReference type="NCBI Taxonomy" id="493475"/>
    <lineage>
        <taxon>Bacteria</taxon>
        <taxon>Pseudomonadati</taxon>
        <taxon>Pseudomonadota</taxon>
        <taxon>Gammaproteobacteria</taxon>
        <taxon>Alteromonadales</taxon>
        <taxon>Alteromonadaceae</taxon>
        <taxon>Paraglaciecola</taxon>
    </lineage>
</organism>
<protein>
    <recommendedName>
        <fullName evidence="1">DUF2169 domain-containing protein</fullName>
    </recommendedName>
</protein>
<name>K6YML1_9ALTE</name>
<dbReference type="OrthoDB" id="5290767at2"/>
<dbReference type="STRING" id="493475.GARC_2441"/>
<dbReference type="RefSeq" id="WP_007620196.1">
    <property type="nucleotide sequence ID" value="NZ_BAEO01000031.1"/>
</dbReference>
<sequence length="354" mass="39797">MGHPKVTNTTSFHFEPLFLQDEEMRPLFVGLVKAAFRIQPDRFGPVIPMKEQVAAVLAGELYGDPETSSYKYEPECTPFKMNTDIVLIANARAPNQNMTQFDCGFRVGDYIQTAKIFGDRFWRKNALGMTMSEPDIVTEVPLIYENAFGGIDTSVESKHGHPFEQKNPVGKGYHKNSNTCIEDAPLPNIEDPNHLITHYTDCPTPVGFGFTSPNWLPRRLLAGTYDKKWDNDRSPKLPVDFNPLFFNASPKKLMAKGYLQGNEPVQVYNASPWSKLKFSLPDITAPNISVKLKTGNVLKLKTILDTVVVNTDDMLLFLHYRCSHVLKRGAHDISEIDVSTTDSQNKLSAVTRDI</sequence>
<evidence type="ECO:0000259" key="1">
    <source>
        <dbReference type="Pfam" id="PF09937"/>
    </source>
</evidence>
<keyword evidence="3" id="KW-1185">Reference proteome</keyword>
<dbReference type="EMBL" id="BAEO01000031">
    <property type="protein sequence ID" value="GAC19407.1"/>
    <property type="molecule type" value="Genomic_DNA"/>
</dbReference>
<proteinExistence type="predicted"/>
<dbReference type="InterPro" id="IPR018683">
    <property type="entry name" value="DUF2169"/>
</dbReference>
<reference evidence="2 3" key="1">
    <citation type="journal article" date="2017" name="Antonie Van Leeuwenhoek">
        <title>Rhizobium rhizosphaerae sp. nov., a novel species isolated from rice rhizosphere.</title>
        <authorList>
            <person name="Zhao J.J."/>
            <person name="Zhang J."/>
            <person name="Zhang R.J."/>
            <person name="Zhang C.W."/>
            <person name="Yin H.Q."/>
            <person name="Zhang X.X."/>
        </authorList>
    </citation>
    <scope>NUCLEOTIDE SEQUENCE [LARGE SCALE GENOMIC DNA]</scope>
    <source>
        <strain evidence="2 3">BSs20135</strain>
    </source>
</reference>
<dbReference type="Pfam" id="PF09937">
    <property type="entry name" value="DUF2169"/>
    <property type="match status" value="1"/>
</dbReference>
<feature type="domain" description="DUF2169" evidence="1">
    <location>
        <begin position="27"/>
        <end position="321"/>
    </location>
</feature>
<comment type="caution">
    <text evidence="2">The sequence shown here is derived from an EMBL/GenBank/DDBJ whole genome shotgun (WGS) entry which is preliminary data.</text>
</comment>
<dbReference type="AlphaFoldDB" id="K6YML1"/>
<evidence type="ECO:0000313" key="2">
    <source>
        <dbReference type="EMBL" id="GAC19407.1"/>
    </source>
</evidence>
<dbReference type="Proteomes" id="UP000006327">
    <property type="component" value="Unassembled WGS sequence"/>
</dbReference>
<gene>
    <name evidence="2" type="ORF">GARC_2441</name>
</gene>
<evidence type="ECO:0000313" key="3">
    <source>
        <dbReference type="Proteomes" id="UP000006327"/>
    </source>
</evidence>
<dbReference type="eggNOG" id="COG5351">
    <property type="taxonomic scope" value="Bacteria"/>
</dbReference>